<sequence length="265" mass="29540">MHSGKKSAFMYGRIMRLHRTYRKSFQNDNSSVRSISRPPSHQSHAMQKDPSHSSPNGKGGSQRRTQQTLDNLCEAACRILESGDRSELTTQRVAEVSGYGVGTVYQYFSNKESLLETLAARELKRMLTVAERILSGWSASPDDAVANSRRLIGAMIDIIGERPVVGGILRTEMINAPADSDLGRELQRYYALIIGAAYRAHPEHRRRLQDEASRFVMFRAISGAIQTAAVEQPALLRSRAFEDEMVRLVLGFLSYSLPHEDAAAT</sequence>
<evidence type="ECO:0000313" key="8">
    <source>
        <dbReference type="Proteomes" id="UP000285190"/>
    </source>
</evidence>
<feature type="compositionally biased region" description="Polar residues" evidence="5">
    <location>
        <begin position="52"/>
        <end position="66"/>
    </location>
</feature>
<proteinExistence type="predicted"/>
<dbReference type="InterPro" id="IPR001647">
    <property type="entry name" value="HTH_TetR"/>
</dbReference>
<keyword evidence="8" id="KW-1185">Reference proteome</keyword>
<dbReference type="PROSITE" id="PS50977">
    <property type="entry name" value="HTH_TETR_2"/>
    <property type="match status" value="1"/>
</dbReference>
<dbReference type="Pfam" id="PF00440">
    <property type="entry name" value="TetR_N"/>
    <property type="match status" value="1"/>
</dbReference>
<dbReference type="SUPFAM" id="SSF46689">
    <property type="entry name" value="Homeodomain-like"/>
    <property type="match status" value="1"/>
</dbReference>
<keyword evidence="1" id="KW-0805">Transcription regulation</keyword>
<evidence type="ECO:0000256" key="2">
    <source>
        <dbReference type="ARBA" id="ARBA00023125"/>
    </source>
</evidence>
<dbReference type="PANTHER" id="PTHR30055:SF234">
    <property type="entry name" value="HTH-TYPE TRANSCRIPTIONAL REGULATOR BETI"/>
    <property type="match status" value="1"/>
</dbReference>
<dbReference type="EMBL" id="QYUN01000002">
    <property type="protein sequence ID" value="RJG06906.1"/>
    <property type="molecule type" value="Genomic_DNA"/>
</dbReference>
<evidence type="ECO:0000256" key="4">
    <source>
        <dbReference type="PROSITE-ProRule" id="PRU00335"/>
    </source>
</evidence>
<keyword evidence="3" id="KW-0804">Transcription</keyword>
<dbReference type="Gene3D" id="1.10.357.10">
    <property type="entry name" value="Tetracycline Repressor, domain 2"/>
    <property type="match status" value="1"/>
</dbReference>
<evidence type="ECO:0000313" key="7">
    <source>
        <dbReference type="EMBL" id="RJG06906.1"/>
    </source>
</evidence>
<evidence type="ECO:0000256" key="3">
    <source>
        <dbReference type="ARBA" id="ARBA00023163"/>
    </source>
</evidence>
<evidence type="ECO:0000259" key="6">
    <source>
        <dbReference type="PROSITE" id="PS50977"/>
    </source>
</evidence>
<protein>
    <submittedName>
        <fullName evidence="7">TetR/AcrR family transcriptional regulator</fullName>
    </submittedName>
</protein>
<feature type="compositionally biased region" description="Polar residues" evidence="5">
    <location>
        <begin position="25"/>
        <end position="45"/>
    </location>
</feature>
<reference evidence="7 8" key="1">
    <citation type="submission" date="2018-09" db="EMBL/GenBank/DDBJ databases">
        <authorList>
            <person name="Zhu H."/>
        </authorList>
    </citation>
    <scope>NUCLEOTIDE SEQUENCE [LARGE SCALE GENOMIC DNA]</scope>
    <source>
        <strain evidence="7 8">K2R10-39</strain>
    </source>
</reference>
<dbReference type="InterPro" id="IPR009057">
    <property type="entry name" value="Homeodomain-like_sf"/>
</dbReference>
<gene>
    <name evidence="7" type="ORF">D3870_13665</name>
</gene>
<dbReference type="GO" id="GO:0003700">
    <property type="term" value="F:DNA-binding transcription factor activity"/>
    <property type="evidence" value="ECO:0007669"/>
    <property type="project" value="TreeGrafter"/>
</dbReference>
<evidence type="ECO:0000256" key="1">
    <source>
        <dbReference type="ARBA" id="ARBA00023015"/>
    </source>
</evidence>
<dbReference type="AlphaFoldDB" id="A0A418X373"/>
<dbReference type="GO" id="GO:0000976">
    <property type="term" value="F:transcription cis-regulatory region binding"/>
    <property type="evidence" value="ECO:0007669"/>
    <property type="project" value="TreeGrafter"/>
</dbReference>
<evidence type="ECO:0000256" key="5">
    <source>
        <dbReference type="SAM" id="MobiDB-lite"/>
    </source>
</evidence>
<dbReference type="PANTHER" id="PTHR30055">
    <property type="entry name" value="HTH-TYPE TRANSCRIPTIONAL REGULATOR RUTR"/>
    <property type="match status" value="1"/>
</dbReference>
<dbReference type="Proteomes" id="UP000285190">
    <property type="component" value="Unassembled WGS sequence"/>
</dbReference>
<name>A0A418X373_9BURK</name>
<organism evidence="7 8">
    <name type="scientific">Noviherbaspirillum cavernae</name>
    <dbReference type="NCBI Taxonomy" id="2320862"/>
    <lineage>
        <taxon>Bacteria</taxon>
        <taxon>Pseudomonadati</taxon>
        <taxon>Pseudomonadota</taxon>
        <taxon>Betaproteobacteria</taxon>
        <taxon>Burkholderiales</taxon>
        <taxon>Oxalobacteraceae</taxon>
        <taxon>Noviherbaspirillum</taxon>
    </lineage>
</organism>
<feature type="domain" description="HTH tetR-type" evidence="6">
    <location>
        <begin position="66"/>
        <end position="126"/>
    </location>
</feature>
<comment type="caution">
    <text evidence="7">The sequence shown here is derived from an EMBL/GenBank/DDBJ whole genome shotgun (WGS) entry which is preliminary data.</text>
</comment>
<dbReference type="InterPro" id="IPR050109">
    <property type="entry name" value="HTH-type_TetR-like_transc_reg"/>
</dbReference>
<keyword evidence="2 4" id="KW-0238">DNA-binding</keyword>
<feature type="DNA-binding region" description="H-T-H motif" evidence="4">
    <location>
        <begin position="89"/>
        <end position="108"/>
    </location>
</feature>
<accession>A0A418X373</accession>
<feature type="region of interest" description="Disordered" evidence="5">
    <location>
        <begin position="25"/>
        <end position="66"/>
    </location>
</feature>